<feature type="transmembrane region" description="Helical" evidence="1">
    <location>
        <begin position="7"/>
        <end position="30"/>
    </location>
</feature>
<evidence type="ECO:0000313" key="2">
    <source>
        <dbReference type="EMBL" id="MBF4808530.1"/>
    </source>
</evidence>
<comment type="caution">
    <text evidence="2">The sequence shown here is derived from an EMBL/GenBank/DDBJ whole genome shotgun (WGS) entry which is preliminary data.</text>
</comment>
<evidence type="ECO:0000256" key="1">
    <source>
        <dbReference type="SAM" id="Phobius"/>
    </source>
</evidence>
<keyword evidence="1" id="KW-1133">Transmembrane helix</keyword>
<sequence>MYNPGRFTWEVTIQGIICIVLAVMSIILIVRWNWPIGLMVVVCLVSLYGAFKTFISKSYPSSVTITSKSISFSCYGSTVAYQLADLNDMRVREYPADLRMYVRMDGDTFLQGRYWIRGRWFSDGEELFKRICDLELKINPDSLKAQARRS</sequence>
<dbReference type="Proteomes" id="UP000698335">
    <property type="component" value="Unassembled WGS sequence"/>
</dbReference>
<keyword evidence="1" id="KW-0472">Membrane</keyword>
<gene>
    <name evidence="2" type="ORF">HXK26_07545</name>
</gene>
<proteinExistence type="predicted"/>
<evidence type="ECO:0000313" key="3">
    <source>
        <dbReference type="Proteomes" id="UP000698335"/>
    </source>
</evidence>
<accession>A0A930W2V9</accession>
<dbReference type="EMBL" id="JABZGW010000422">
    <property type="protein sequence ID" value="MBF4808530.1"/>
    <property type="molecule type" value="Genomic_DNA"/>
</dbReference>
<feature type="transmembrane region" description="Helical" evidence="1">
    <location>
        <begin position="36"/>
        <end position="55"/>
    </location>
</feature>
<organism evidence="2 3">
    <name type="scientific">Lancefieldella rimae</name>
    <dbReference type="NCBI Taxonomy" id="1383"/>
    <lineage>
        <taxon>Bacteria</taxon>
        <taxon>Bacillati</taxon>
        <taxon>Actinomycetota</taxon>
        <taxon>Coriobacteriia</taxon>
        <taxon>Coriobacteriales</taxon>
        <taxon>Atopobiaceae</taxon>
        <taxon>Lancefieldella</taxon>
    </lineage>
</organism>
<name>A0A930W2V9_9ACTN</name>
<keyword evidence="1" id="KW-0812">Transmembrane</keyword>
<dbReference type="AlphaFoldDB" id="A0A930W2V9"/>
<protein>
    <submittedName>
        <fullName evidence="2">Uncharacterized protein</fullName>
    </submittedName>
</protein>
<reference evidence="2" key="1">
    <citation type="submission" date="2020-04" db="EMBL/GenBank/DDBJ databases">
        <title>Deep metagenomics examines the oral microbiome during advanced dental caries in children, revealing novel taxa and co-occurrences with host molecules.</title>
        <authorList>
            <person name="Baker J.L."/>
            <person name="Morton J.T."/>
            <person name="Dinis M."/>
            <person name="Alvarez R."/>
            <person name="Tran N.C."/>
            <person name="Knight R."/>
            <person name="Edlund A."/>
        </authorList>
    </citation>
    <scope>NUCLEOTIDE SEQUENCE</scope>
    <source>
        <strain evidence="2">JCVI_38_bin.5</strain>
    </source>
</reference>